<dbReference type="Proteomes" id="UP000008983">
    <property type="component" value="Unassembled WGS sequence"/>
</dbReference>
<dbReference type="InParanoid" id="G0QYM2"/>
<gene>
    <name evidence="1" type="ORF">IMG5_150740</name>
</gene>
<dbReference type="RefSeq" id="XP_004030914.1">
    <property type="nucleotide sequence ID" value="XM_004030866.1"/>
</dbReference>
<proteinExistence type="predicted"/>
<dbReference type="EMBL" id="GL984118">
    <property type="protein sequence ID" value="EGR29678.1"/>
    <property type="molecule type" value="Genomic_DNA"/>
</dbReference>
<accession>G0QYM2</accession>
<reference evidence="1 2" key="1">
    <citation type="submission" date="2011-07" db="EMBL/GenBank/DDBJ databases">
        <authorList>
            <person name="Coyne R."/>
            <person name="Brami D."/>
            <person name="Johnson J."/>
            <person name="Hostetler J."/>
            <person name="Hannick L."/>
            <person name="Clark T."/>
            <person name="Cassidy-Hanley D."/>
            <person name="Inman J."/>
        </authorList>
    </citation>
    <scope>NUCLEOTIDE SEQUENCE [LARGE SCALE GENOMIC DNA]</scope>
    <source>
        <strain evidence="1 2">G5</strain>
    </source>
</reference>
<name>G0QYM2_ICHMU</name>
<evidence type="ECO:0000313" key="1">
    <source>
        <dbReference type="EMBL" id="EGR29678.1"/>
    </source>
</evidence>
<organism evidence="1 2">
    <name type="scientific">Ichthyophthirius multifiliis</name>
    <name type="common">White spot disease agent</name>
    <name type="synonym">Ich</name>
    <dbReference type="NCBI Taxonomy" id="5932"/>
    <lineage>
        <taxon>Eukaryota</taxon>
        <taxon>Sar</taxon>
        <taxon>Alveolata</taxon>
        <taxon>Ciliophora</taxon>
        <taxon>Intramacronucleata</taxon>
        <taxon>Oligohymenophorea</taxon>
        <taxon>Hymenostomatida</taxon>
        <taxon>Ophryoglenina</taxon>
        <taxon>Ichthyophthirius</taxon>
    </lineage>
</organism>
<dbReference type="GeneID" id="14905792"/>
<protein>
    <submittedName>
        <fullName evidence="1">Uncharacterized protein</fullName>
    </submittedName>
</protein>
<keyword evidence="2" id="KW-1185">Reference proteome</keyword>
<sequence>MLLGLQIMQYQENNQIHYQQFFLEQQIPITMIFFQKLNQKIIQAQNQTQKIVKQNTSKRLHGNILHVKYQNHNRQYYTFKQKKKYLLIQIQKISYKQNFRTKILLIIYLNQQIYPQQLRRMKPILYSQTQIEISAKFLLHKVKMIKFYKQGFQINKQIQITNLVKKQVQNFLLKQTKKQVQKLNQLEQN</sequence>
<evidence type="ECO:0000313" key="2">
    <source>
        <dbReference type="Proteomes" id="UP000008983"/>
    </source>
</evidence>
<dbReference type="AlphaFoldDB" id="G0QYM2"/>